<feature type="non-terminal residue" evidence="2">
    <location>
        <position position="1"/>
    </location>
</feature>
<feature type="compositionally biased region" description="Gly residues" evidence="1">
    <location>
        <begin position="20"/>
        <end position="37"/>
    </location>
</feature>
<feature type="compositionally biased region" description="Gly residues" evidence="1">
    <location>
        <begin position="220"/>
        <end position="239"/>
    </location>
</feature>
<dbReference type="Proteomes" id="UP000266841">
    <property type="component" value="Unassembled WGS sequence"/>
</dbReference>
<proteinExistence type="predicted"/>
<dbReference type="AlphaFoldDB" id="K0STW7"/>
<evidence type="ECO:0000313" key="3">
    <source>
        <dbReference type="Proteomes" id="UP000266841"/>
    </source>
</evidence>
<feature type="region of interest" description="Disordered" evidence="1">
    <location>
        <begin position="168"/>
        <end position="246"/>
    </location>
</feature>
<feature type="compositionally biased region" description="Gly residues" evidence="1">
    <location>
        <begin position="99"/>
        <end position="108"/>
    </location>
</feature>
<comment type="caution">
    <text evidence="2">The sequence shown here is derived from an EMBL/GenBank/DDBJ whole genome shotgun (WGS) entry which is preliminary data.</text>
</comment>
<feature type="compositionally biased region" description="Basic residues" evidence="1">
    <location>
        <begin position="73"/>
        <end position="83"/>
    </location>
</feature>
<evidence type="ECO:0000313" key="2">
    <source>
        <dbReference type="EMBL" id="EJK68845.1"/>
    </source>
</evidence>
<evidence type="ECO:0000256" key="1">
    <source>
        <dbReference type="SAM" id="MobiDB-lite"/>
    </source>
</evidence>
<feature type="compositionally biased region" description="Polar residues" evidence="1">
    <location>
        <begin position="170"/>
        <end position="184"/>
    </location>
</feature>
<name>K0STW7_THAOC</name>
<sequence>QGGYGQGAAVAAGYPPQGLQGYGPGGGYAGQQGGGYAGQSYGSAQGDGYGGRGGDTKEVEEGEGQVQGTVRQPPRRRRRRGGRRGIELHAAGTAAAGAGSPGRRGIGGCAERQPRRALSAQLPCWGDEPGQPRIQLRELHRVVSFGFEFRLHFTKFSLHAKILCGHTWAPKNSTTGRGGTSSPNGVAARPDSSPTASPGPARQIATATGPRATPARSSRGTGGQGGYEGQHQGHGGQQGGAAPNNN</sequence>
<accession>K0STW7</accession>
<feature type="compositionally biased region" description="Low complexity" evidence="1">
    <location>
        <begin position="7"/>
        <end position="19"/>
    </location>
</feature>
<organism evidence="2 3">
    <name type="scientific">Thalassiosira oceanica</name>
    <name type="common">Marine diatom</name>
    <dbReference type="NCBI Taxonomy" id="159749"/>
    <lineage>
        <taxon>Eukaryota</taxon>
        <taxon>Sar</taxon>
        <taxon>Stramenopiles</taxon>
        <taxon>Ochrophyta</taxon>
        <taxon>Bacillariophyta</taxon>
        <taxon>Coscinodiscophyceae</taxon>
        <taxon>Thalassiosirophycidae</taxon>
        <taxon>Thalassiosirales</taxon>
        <taxon>Thalassiosiraceae</taxon>
        <taxon>Thalassiosira</taxon>
    </lineage>
</organism>
<feature type="compositionally biased region" description="Low complexity" evidence="1">
    <location>
        <begin position="205"/>
        <end position="216"/>
    </location>
</feature>
<gene>
    <name evidence="2" type="ORF">THAOC_09943</name>
</gene>
<feature type="region of interest" description="Disordered" evidence="1">
    <location>
        <begin position="1"/>
        <end position="112"/>
    </location>
</feature>
<reference evidence="2 3" key="1">
    <citation type="journal article" date="2012" name="Genome Biol.">
        <title>Genome and low-iron response of an oceanic diatom adapted to chronic iron limitation.</title>
        <authorList>
            <person name="Lommer M."/>
            <person name="Specht M."/>
            <person name="Roy A.S."/>
            <person name="Kraemer L."/>
            <person name="Andreson R."/>
            <person name="Gutowska M.A."/>
            <person name="Wolf J."/>
            <person name="Bergner S.V."/>
            <person name="Schilhabel M.B."/>
            <person name="Klostermeier U.C."/>
            <person name="Beiko R.G."/>
            <person name="Rosenstiel P."/>
            <person name="Hippler M."/>
            <person name="Laroche J."/>
        </authorList>
    </citation>
    <scope>NUCLEOTIDE SEQUENCE [LARGE SCALE GENOMIC DNA]</scope>
    <source>
        <strain evidence="2 3">CCMP1005</strain>
    </source>
</reference>
<protein>
    <submittedName>
        <fullName evidence="2">Uncharacterized protein</fullName>
    </submittedName>
</protein>
<dbReference type="EMBL" id="AGNL01010794">
    <property type="protein sequence ID" value="EJK68845.1"/>
    <property type="molecule type" value="Genomic_DNA"/>
</dbReference>
<keyword evidence="3" id="KW-1185">Reference proteome</keyword>